<dbReference type="KEGG" id="xla:121395258"/>
<dbReference type="AlphaFoldDB" id="A0A8J1L5J1"/>
<feature type="compositionally biased region" description="Basic and acidic residues" evidence="1">
    <location>
        <begin position="38"/>
        <end position="57"/>
    </location>
</feature>
<dbReference type="OrthoDB" id="9886207at2759"/>
<evidence type="ECO:0000256" key="1">
    <source>
        <dbReference type="SAM" id="MobiDB-lite"/>
    </source>
</evidence>
<dbReference type="CTD" id="121395258"/>
<reference evidence="3" key="1">
    <citation type="submission" date="2025-08" db="UniProtKB">
        <authorList>
            <consortium name="RefSeq"/>
        </authorList>
    </citation>
    <scope>IDENTIFICATION</scope>
    <source>
        <strain evidence="3">J_2021</strain>
        <tissue evidence="3">Erythrocytes</tissue>
    </source>
</reference>
<sequence length="68" mass="7569">MVYAAGEKPGKESEEVKLLNASKQIVETAILQAVHQVSQEDEKEQNKPSSRAERQQPDGKSNTPIHKK</sequence>
<gene>
    <name evidence="3" type="primary">LOC121395258</name>
</gene>
<feature type="region of interest" description="Disordered" evidence="1">
    <location>
        <begin position="36"/>
        <end position="68"/>
    </location>
</feature>
<evidence type="ECO:0000313" key="3">
    <source>
        <dbReference type="RefSeq" id="XP_041424229.1"/>
    </source>
</evidence>
<name>A0A8J1L5J1_XENLA</name>
<evidence type="ECO:0000313" key="2">
    <source>
        <dbReference type="Proteomes" id="UP000186698"/>
    </source>
</evidence>
<organism evidence="2 3">
    <name type="scientific">Xenopus laevis</name>
    <name type="common">African clawed frog</name>
    <dbReference type="NCBI Taxonomy" id="8355"/>
    <lineage>
        <taxon>Eukaryota</taxon>
        <taxon>Metazoa</taxon>
        <taxon>Chordata</taxon>
        <taxon>Craniata</taxon>
        <taxon>Vertebrata</taxon>
        <taxon>Euteleostomi</taxon>
        <taxon>Amphibia</taxon>
        <taxon>Batrachia</taxon>
        <taxon>Anura</taxon>
        <taxon>Pipoidea</taxon>
        <taxon>Pipidae</taxon>
        <taxon>Xenopodinae</taxon>
        <taxon>Xenopus</taxon>
        <taxon>Xenopus</taxon>
    </lineage>
</organism>
<dbReference type="RefSeq" id="XP_041424229.1">
    <property type="nucleotide sequence ID" value="XM_041568295.1"/>
</dbReference>
<feature type="compositionally biased region" description="Polar residues" evidence="1">
    <location>
        <begin position="58"/>
        <end position="68"/>
    </location>
</feature>
<dbReference type="GeneID" id="121395258"/>
<proteinExistence type="predicted"/>
<protein>
    <submittedName>
        <fullName evidence="3">A-kinase anchor protein inhibitor 1-like</fullName>
    </submittedName>
</protein>
<keyword evidence="2" id="KW-1185">Reference proteome</keyword>
<dbReference type="Proteomes" id="UP000186698">
    <property type="component" value="Chromosome 6S"/>
</dbReference>
<accession>A0A8J1L5J1</accession>